<dbReference type="HOGENOM" id="CLU_1382827_0_0_7"/>
<keyword evidence="2" id="KW-1185">Reference proteome</keyword>
<proteinExistence type="predicted"/>
<dbReference type="EMBL" id="CP000113">
    <property type="protein sequence ID" value="ABF88795.1"/>
    <property type="molecule type" value="Genomic_DNA"/>
</dbReference>
<gene>
    <name evidence="1" type="ordered locus">MXAN_1817</name>
</gene>
<dbReference type="AlphaFoldDB" id="Q1DBB0"/>
<name>Q1DBB0_MYXXD</name>
<organism evidence="1 2">
    <name type="scientific">Myxococcus xanthus (strain DK1622)</name>
    <dbReference type="NCBI Taxonomy" id="246197"/>
    <lineage>
        <taxon>Bacteria</taxon>
        <taxon>Pseudomonadati</taxon>
        <taxon>Myxococcota</taxon>
        <taxon>Myxococcia</taxon>
        <taxon>Myxococcales</taxon>
        <taxon>Cystobacterineae</taxon>
        <taxon>Myxococcaceae</taxon>
        <taxon>Myxococcus</taxon>
    </lineage>
</organism>
<accession>Q1DBB0</accession>
<dbReference type="STRING" id="246197.MXAN_1817"/>
<dbReference type="Proteomes" id="UP000002402">
    <property type="component" value="Chromosome"/>
</dbReference>
<reference evidence="1 2" key="1">
    <citation type="journal article" date="2006" name="Proc. Natl. Acad. Sci. U.S.A.">
        <title>Evolution of sensory complexity recorded in a myxobacterial genome.</title>
        <authorList>
            <person name="Goldman B.S."/>
            <person name="Nierman W.C."/>
            <person name="Kaiser D."/>
            <person name="Slater S.C."/>
            <person name="Durkin A.S."/>
            <person name="Eisen J.A."/>
            <person name="Ronning C.M."/>
            <person name="Barbazuk W.B."/>
            <person name="Blanchard M."/>
            <person name="Field C."/>
            <person name="Halling C."/>
            <person name="Hinkle G."/>
            <person name="Iartchuk O."/>
            <person name="Kim H.S."/>
            <person name="Mackenzie C."/>
            <person name="Madupu R."/>
            <person name="Miller N."/>
            <person name="Shvartsbeyn A."/>
            <person name="Sullivan S.A."/>
            <person name="Vaudin M."/>
            <person name="Wiegand R."/>
            <person name="Kaplan H.B."/>
        </authorList>
    </citation>
    <scope>NUCLEOTIDE SEQUENCE [LARGE SCALE GENOMIC DNA]</scope>
    <source>
        <strain evidence="2">DK1622</strain>
    </source>
</reference>
<dbReference type="KEGG" id="mxa:MXAN_1817"/>
<protein>
    <submittedName>
        <fullName evidence="1">Uncharacterized protein</fullName>
    </submittedName>
</protein>
<sequence>MEQSRSVTSPFGAGQLTANIANASARGRQRLASSGPDWGVRVERRGHQAGAHHAPREEASVEARHATCFPPSAMSMKKRRALAERLGRAEVELQRAYARLDGSPEARTRLAEAKAEYRLAEAAALQMLGAREALVLVEACGAGEGPLRATVGLLAESHVAAHGGQVAEEWRGTRRKRRARPVSAERFLRSGVATARG</sequence>
<dbReference type="EnsemblBacteria" id="ABF88795">
    <property type="protein sequence ID" value="ABF88795"/>
    <property type="gene ID" value="MXAN_1817"/>
</dbReference>
<evidence type="ECO:0000313" key="2">
    <source>
        <dbReference type="Proteomes" id="UP000002402"/>
    </source>
</evidence>
<evidence type="ECO:0000313" key="1">
    <source>
        <dbReference type="EMBL" id="ABF88795.1"/>
    </source>
</evidence>